<dbReference type="InterPro" id="IPR029058">
    <property type="entry name" value="AB_hydrolase_fold"/>
</dbReference>
<dbReference type="PRINTS" id="PR00412">
    <property type="entry name" value="EPOXHYDRLASE"/>
</dbReference>
<gene>
    <name evidence="2" type="ORF">FHR75_003913</name>
</gene>
<dbReference type="RefSeq" id="WP_183392713.1">
    <property type="nucleotide sequence ID" value="NZ_JACHVY010000005.1"/>
</dbReference>
<feature type="domain" description="Serine aminopeptidase S33" evidence="1">
    <location>
        <begin position="26"/>
        <end position="264"/>
    </location>
</feature>
<dbReference type="Pfam" id="PF12146">
    <property type="entry name" value="Hydrolase_4"/>
    <property type="match status" value="1"/>
</dbReference>
<proteinExistence type="predicted"/>
<dbReference type="EMBL" id="JACHVY010000005">
    <property type="protein sequence ID" value="MBB2903071.1"/>
    <property type="molecule type" value="Genomic_DNA"/>
</dbReference>
<sequence>MTGHPTQHLHLDEGTLAYDLTGEGPLVVLAHGMGDSRHSYRHLAPALIAAGYRVADLDLRGCGESSLGWTGYNRTDIAGDLIALVRHLTGTSGERAVLVGHSISGGAATIAAATAPELIAGLVELAPFTRKQSTDVRGLLHSKRYRSSGTLLGKTLLLGSLPAWMNYLELAYPTKPTDWAAERTRIETTMREPGRMKVLQAMAKSSAADAGAHLPNVRCPVLIVQGSLDPDWADPRAEGERVLAELPASLGQLALIDGGGHYLHAQVPEQLLPLILPFLARTLTRA</sequence>
<accession>A0A7W4TRB4</accession>
<evidence type="ECO:0000313" key="3">
    <source>
        <dbReference type="Proteomes" id="UP000533269"/>
    </source>
</evidence>
<name>A0A7W4TRB4_KINRA</name>
<dbReference type="InterPro" id="IPR000639">
    <property type="entry name" value="Epox_hydrolase-like"/>
</dbReference>
<protein>
    <submittedName>
        <fullName evidence="2">Pimeloyl-ACP methyl ester carboxylesterase</fullName>
    </submittedName>
</protein>
<dbReference type="Gene3D" id="3.40.50.1820">
    <property type="entry name" value="alpha/beta hydrolase"/>
    <property type="match status" value="1"/>
</dbReference>
<dbReference type="AlphaFoldDB" id="A0A7W4TRB4"/>
<dbReference type="PANTHER" id="PTHR43798">
    <property type="entry name" value="MONOACYLGLYCEROL LIPASE"/>
    <property type="match status" value="1"/>
</dbReference>
<comment type="caution">
    <text evidence="2">The sequence shown here is derived from an EMBL/GenBank/DDBJ whole genome shotgun (WGS) entry which is preliminary data.</text>
</comment>
<dbReference type="SUPFAM" id="SSF53474">
    <property type="entry name" value="alpha/beta-Hydrolases"/>
    <property type="match status" value="1"/>
</dbReference>
<reference evidence="2 3" key="2">
    <citation type="submission" date="2020-08" db="EMBL/GenBank/DDBJ databases">
        <authorList>
            <person name="Partida-Martinez L."/>
            <person name="Huntemann M."/>
            <person name="Clum A."/>
            <person name="Wang J."/>
            <person name="Palaniappan K."/>
            <person name="Ritter S."/>
            <person name="Chen I.-M."/>
            <person name="Stamatis D."/>
            <person name="Reddy T."/>
            <person name="O'Malley R."/>
            <person name="Daum C."/>
            <person name="Shapiro N."/>
            <person name="Ivanova N."/>
            <person name="Kyrpides N."/>
            <person name="Woyke T."/>
        </authorList>
    </citation>
    <scope>NUCLEOTIDE SEQUENCE [LARGE SCALE GENOMIC DNA]</scope>
    <source>
        <strain evidence="2 3">AS2.23</strain>
    </source>
</reference>
<evidence type="ECO:0000313" key="2">
    <source>
        <dbReference type="EMBL" id="MBB2903071.1"/>
    </source>
</evidence>
<dbReference type="GO" id="GO:0003824">
    <property type="term" value="F:catalytic activity"/>
    <property type="evidence" value="ECO:0007669"/>
    <property type="project" value="InterPro"/>
</dbReference>
<evidence type="ECO:0000259" key="1">
    <source>
        <dbReference type="Pfam" id="PF12146"/>
    </source>
</evidence>
<dbReference type="InterPro" id="IPR050266">
    <property type="entry name" value="AB_hydrolase_sf"/>
</dbReference>
<dbReference type="InterPro" id="IPR022742">
    <property type="entry name" value="Hydrolase_4"/>
</dbReference>
<dbReference type="Proteomes" id="UP000533269">
    <property type="component" value="Unassembled WGS sequence"/>
</dbReference>
<organism evidence="2 3">
    <name type="scientific">Kineococcus radiotolerans</name>
    <dbReference type="NCBI Taxonomy" id="131568"/>
    <lineage>
        <taxon>Bacteria</taxon>
        <taxon>Bacillati</taxon>
        <taxon>Actinomycetota</taxon>
        <taxon>Actinomycetes</taxon>
        <taxon>Kineosporiales</taxon>
        <taxon>Kineosporiaceae</taxon>
        <taxon>Kineococcus</taxon>
    </lineage>
</organism>
<reference evidence="2 3" key="1">
    <citation type="submission" date="2020-08" db="EMBL/GenBank/DDBJ databases">
        <title>The Agave Microbiome: Exploring the role of microbial communities in plant adaptations to desert environments.</title>
        <authorList>
            <person name="Partida-Martinez L.P."/>
        </authorList>
    </citation>
    <scope>NUCLEOTIDE SEQUENCE [LARGE SCALE GENOMIC DNA]</scope>
    <source>
        <strain evidence="2 3">AS2.23</strain>
    </source>
</reference>